<dbReference type="InterPro" id="IPR023187">
    <property type="entry name" value="Tscrpt_reg_MarR-type_CS"/>
</dbReference>
<protein>
    <recommendedName>
        <fullName evidence="4">HTH marR-type domain-containing protein</fullName>
    </recommendedName>
</protein>
<dbReference type="PANTHER" id="PTHR33164">
    <property type="entry name" value="TRANSCRIPTIONAL REGULATOR, MARR FAMILY"/>
    <property type="match status" value="1"/>
</dbReference>
<keyword evidence="2" id="KW-0238">DNA-binding</keyword>
<dbReference type="Pfam" id="PF12802">
    <property type="entry name" value="MarR_2"/>
    <property type="match status" value="1"/>
</dbReference>
<dbReference type="InterPro" id="IPR039422">
    <property type="entry name" value="MarR/SlyA-like"/>
</dbReference>
<name>A0ABQ4SRI5_9HYPH</name>
<dbReference type="InterPro" id="IPR036388">
    <property type="entry name" value="WH-like_DNA-bd_sf"/>
</dbReference>
<feature type="domain" description="HTH marR-type" evidence="4">
    <location>
        <begin position="17"/>
        <end position="152"/>
    </location>
</feature>
<dbReference type="Gene3D" id="1.10.10.10">
    <property type="entry name" value="Winged helix-like DNA-binding domain superfamily/Winged helix DNA-binding domain"/>
    <property type="match status" value="1"/>
</dbReference>
<comment type="caution">
    <text evidence="5">The sequence shown here is derived from an EMBL/GenBank/DDBJ whole genome shotgun (WGS) entry which is preliminary data.</text>
</comment>
<keyword evidence="1" id="KW-0805">Transcription regulation</keyword>
<accession>A0ABQ4SRI5</accession>
<dbReference type="SUPFAM" id="SSF46785">
    <property type="entry name" value="Winged helix' DNA-binding domain"/>
    <property type="match status" value="1"/>
</dbReference>
<proteinExistence type="predicted"/>
<sequence length="158" mass="17301">MKSPSPSDAETAAAIDPLRVWFRFVRLHRRVSAAVGAELRRLGLSIPQFDVLSTLTEREGLTQQELAARLYVTKGNVSGLIDRLVEAGLVERHPIPGDRRSHALHLTSEGTRLARAGIAAQTAYVGRTLGSLPPADLAEFERLVLIWRDAAREQATEG</sequence>
<evidence type="ECO:0000256" key="2">
    <source>
        <dbReference type="ARBA" id="ARBA00023125"/>
    </source>
</evidence>
<dbReference type="PANTHER" id="PTHR33164:SF104">
    <property type="entry name" value="TRANSCRIPTIONAL REGULATORY PROTEIN"/>
    <property type="match status" value="1"/>
</dbReference>
<keyword evidence="3" id="KW-0804">Transcription</keyword>
<dbReference type="InterPro" id="IPR036390">
    <property type="entry name" value="WH_DNA-bd_sf"/>
</dbReference>
<evidence type="ECO:0000256" key="1">
    <source>
        <dbReference type="ARBA" id="ARBA00023015"/>
    </source>
</evidence>
<keyword evidence="6" id="KW-1185">Reference proteome</keyword>
<dbReference type="SMART" id="SM00347">
    <property type="entry name" value="HTH_MARR"/>
    <property type="match status" value="1"/>
</dbReference>
<dbReference type="EMBL" id="BPQR01000016">
    <property type="protein sequence ID" value="GJE05712.1"/>
    <property type="molecule type" value="Genomic_DNA"/>
</dbReference>
<dbReference type="PROSITE" id="PS50995">
    <property type="entry name" value="HTH_MARR_2"/>
    <property type="match status" value="1"/>
</dbReference>
<reference evidence="5" key="1">
    <citation type="journal article" date="2021" name="Front. Microbiol.">
        <title>Comprehensive Comparative Genomics and Phenotyping of Methylobacterium Species.</title>
        <authorList>
            <person name="Alessa O."/>
            <person name="Ogura Y."/>
            <person name="Fujitani Y."/>
            <person name="Takami H."/>
            <person name="Hayashi T."/>
            <person name="Sahin N."/>
            <person name="Tani A."/>
        </authorList>
    </citation>
    <scope>NUCLEOTIDE SEQUENCE</scope>
    <source>
        <strain evidence="5">LMG 23639</strain>
    </source>
</reference>
<gene>
    <name evidence="5" type="ORF">AOPFMNJM_1018</name>
</gene>
<evidence type="ECO:0000313" key="5">
    <source>
        <dbReference type="EMBL" id="GJE05712.1"/>
    </source>
</evidence>
<dbReference type="InterPro" id="IPR000835">
    <property type="entry name" value="HTH_MarR-typ"/>
</dbReference>
<dbReference type="PRINTS" id="PR00598">
    <property type="entry name" value="HTHMARR"/>
</dbReference>
<evidence type="ECO:0000259" key="4">
    <source>
        <dbReference type="PROSITE" id="PS50995"/>
    </source>
</evidence>
<organism evidence="5 6">
    <name type="scientific">Methylobacterium jeotgali</name>
    <dbReference type="NCBI Taxonomy" id="381630"/>
    <lineage>
        <taxon>Bacteria</taxon>
        <taxon>Pseudomonadati</taxon>
        <taxon>Pseudomonadota</taxon>
        <taxon>Alphaproteobacteria</taxon>
        <taxon>Hyphomicrobiales</taxon>
        <taxon>Methylobacteriaceae</taxon>
        <taxon>Methylobacterium</taxon>
    </lineage>
</organism>
<dbReference type="RefSeq" id="WP_238274377.1">
    <property type="nucleotide sequence ID" value="NZ_BPQR01000016.1"/>
</dbReference>
<evidence type="ECO:0000313" key="6">
    <source>
        <dbReference type="Proteomes" id="UP001055102"/>
    </source>
</evidence>
<dbReference type="Proteomes" id="UP001055102">
    <property type="component" value="Unassembled WGS sequence"/>
</dbReference>
<reference evidence="5" key="2">
    <citation type="submission" date="2021-08" db="EMBL/GenBank/DDBJ databases">
        <authorList>
            <person name="Tani A."/>
            <person name="Ola A."/>
            <person name="Ogura Y."/>
            <person name="Katsura K."/>
            <person name="Hayashi T."/>
        </authorList>
    </citation>
    <scope>NUCLEOTIDE SEQUENCE</scope>
    <source>
        <strain evidence="5">LMG 23639</strain>
    </source>
</reference>
<evidence type="ECO:0000256" key="3">
    <source>
        <dbReference type="ARBA" id="ARBA00023163"/>
    </source>
</evidence>
<dbReference type="PROSITE" id="PS01117">
    <property type="entry name" value="HTH_MARR_1"/>
    <property type="match status" value="1"/>
</dbReference>